<feature type="transmembrane region" description="Helical" evidence="7">
    <location>
        <begin position="27"/>
        <end position="47"/>
    </location>
</feature>
<evidence type="ECO:0000256" key="7">
    <source>
        <dbReference type="SAM" id="Phobius"/>
    </source>
</evidence>
<accession>A0A246BF19</accession>
<dbReference type="Pfam" id="PF02687">
    <property type="entry name" value="FtsX"/>
    <property type="match status" value="1"/>
</dbReference>
<feature type="domain" description="MacB-like periplasmic core" evidence="9">
    <location>
        <begin position="26"/>
        <end position="235"/>
    </location>
</feature>
<evidence type="ECO:0000313" key="11">
    <source>
        <dbReference type="Proteomes" id="UP000197208"/>
    </source>
</evidence>
<comment type="subcellular location">
    <subcellularLocation>
        <location evidence="1">Cell membrane</location>
        <topology evidence="1">Multi-pass membrane protein</topology>
    </subcellularLocation>
</comment>
<evidence type="ECO:0000256" key="4">
    <source>
        <dbReference type="ARBA" id="ARBA00022989"/>
    </source>
</evidence>
<evidence type="ECO:0000256" key="3">
    <source>
        <dbReference type="ARBA" id="ARBA00022692"/>
    </source>
</evidence>
<organism evidence="10 11">
    <name type="scientific">Deinococcus indicus</name>
    <dbReference type="NCBI Taxonomy" id="223556"/>
    <lineage>
        <taxon>Bacteria</taxon>
        <taxon>Thermotogati</taxon>
        <taxon>Deinococcota</taxon>
        <taxon>Deinococci</taxon>
        <taxon>Deinococcales</taxon>
        <taxon>Deinococcaceae</taxon>
        <taxon>Deinococcus</taxon>
    </lineage>
</organism>
<dbReference type="AlphaFoldDB" id="A0A246BF19"/>
<feature type="transmembrane region" description="Helical" evidence="7">
    <location>
        <begin position="356"/>
        <end position="374"/>
    </location>
</feature>
<gene>
    <name evidence="10" type="ORF">CBQ26_17180</name>
</gene>
<dbReference type="InterPro" id="IPR003838">
    <property type="entry name" value="ABC3_permease_C"/>
</dbReference>
<reference evidence="10 11" key="1">
    <citation type="submission" date="2017-05" db="EMBL/GenBank/DDBJ databases">
        <title>De novo genome assembly of Deniococcus indicus strain DR1.</title>
        <authorList>
            <person name="Chauhan D."/>
            <person name="Yennamalli R.M."/>
            <person name="Priyadarshini R."/>
        </authorList>
    </citation>
    <scope>NUCLEOTIDE SEQUENCE [LARGE SCALE GENOMIC DNA]</scope>
    <source>
        <strain evidence="10 11">DR1</strain>
    </source>
</reference>
<evidence type="ECO:0000259" key="9">
    <source>
        <dbReference type="Pfam" id="PF12704"/>
    </source>
</evidence>
<dbReference type="Proteomes" id="UP000197208">
    <property type="component" value="Unassembled WGS sequence"/>
</dbReference>
<feature type="domain" description="ABC3 transporter permease C-terminal" evidence="8">
    <location>
        <begin position="267"/>
        <end position="383"/>
    </location>
</feature>
<keyword evidence="2" id="KW-1003">Cell membrane</keyword>
<dbReference type="InterPro" id="IPR050250">
    <property type="entry name" value="Macrolide_Exporter_MacB"/>
</dbReference>
<dbReference type="InterPro" id="IPR025857">
    <property type="entry name" value="MacB_PCD"/>
</dbReference>
<keyword evidence="3 7" id="KW-0812">Transmembrane</keyword>
<keyword evidence="11" id="KW-1185">Reference proteome</keyword>
<evidence type="ECO:0000313" key="10">
    <source>
        <dbReference type="EMBL" id="OWL93819.1"/>
    </source>
</evidence>
<feature type="transmembrane region" description="Helical" evidence="7">
    <location>
        <begin position="265"/>
        <end position="288"/>
    </location>
</feature>
<dbReference type="OrthoDB" id="239678at2"/>
<dbReference type="PANTHER" id="PTHR30572">
    <property type="entry name" value="MEMBRANE COMPONENT OF TRANSPORTER-RELATED"/>
    <property type="match status" value="1"/>
</dbReference>
<dbReference type="GO" id="GO:0005886">
    <property type="term" value="C:plasma membrane"/>
    <property type="evidence" value="ECO:0007669"/>
    <property type="project" value="UniProtKB-SubCell"/>
</dbReference>
<dbReference type="GO" id="GO:0022857">
    <property type="term" value="F:transmembrane transporter activity"/>
    <property type="evidence" value="ECO:0007669"/>
    <property type="project" value="TreeGrafter"/>
</dbReference>
<dbReference type="RefSeq" id="WP_088249865.1">
    <property type="nucleotide sequence ID" value="NZ_BNAM01000001.1"/>
</dbReference>
<proteinExistence type="inferred from homology"/>
<evidence type="ECO:0000256" key="6">
    <source>
        <dbReference type="ARBA" id="ARBA00038076"/>
    </source>
</evidence>
<evidence type="ECO:0000256" key="1">
    <source>
        <dbReference type="ARBA" id="ARBA00004651"/>
    </source>
</evidence>
<feature type="transmembrane region" description="Helical" evidence="7">
    <location>
        <begin position="309"/>
        <end position="336"/>
    </location>
</feature>
<keyword evidence="5 7" id="KW-0472">Membrane</keyword>
<dbReference type="EMBL" id="NHMK01000030">
    <property type="protein sequence ID" value="OWL93819.1"/>
    <property type="molecule type" value="Genomic_DNA"/>
</dbReference>
<name>A0A246BF19_9DEIO</name>
<comment type="similarity">
    <text evidence="6">Belongs to the ABC-4 integral membrane protein family.</text>
</comment>
<dbReference type="PANTHER" id="PTHR30572:SF4">
    <property type="entry name" value="ABC TRANSPORTER PERMEASE YTRF"/>
    <property type="match status" value="1"/>
</dbReference>
<comment type="caution">
    <text evidence="10">The sequence shown here is derived from an EMBL/GenBank/DDBJ whole genome shotgun (WGS) entry which is preliminary data.</text>
</comment>
<protein>
    <submittedName>
        <fullName evidence="10">ABC transporter permease</fullName>
    </submittedName>
</protein>
<evidence type="ECO:0000259" key="8">
    <source>
        <dbReference type="Pfam" id="PF02687"/>
    </source>
</evidence>
<keyword evidence="4 7" id="KW-1133">Transmembrane helix</keyword>
<sequence length="391" mass="40694">MTSPGLRWTDIWKLAWRGLTRRRVRTLLTTLGITVAVASMVIFLSLGEGIRKVFVSQLGGIGPDVQVSLTPLSQGLALQPNLPQKTADDIQALAPELGIQTVTPVIMAVRGGLEVTQSVVLYGLPAAQGIGTVFPTTRAAQGRALTAADEGAGVAVAGAKAAQNLRLEVGSTLNLNRRNQVKVIGVLAPESGLVDNFIFIPLTTLQRSEGAAGRVSLVAVKLDNPRDARRVADALSGRLDLEAGTQSDFLSFIDRALIISDAVRFGISLIALIVGGLAVANTVMMGVFERTREFGTLRAIGARPSFVRSLVLTESLLLSLVGGVGGVLLGLAGIAGVNLYTQQLAGIDAAALTPRLVLLALAISLLLGLLSGLLPARNAGRMSIVGALGRL</sequence>
<evidence type="ECO:0000256" key="2">
    <source>
        <dbReference type="ARBA" id="ARBA00022475"/>
    </source>
</evidence>
<dbReference type="Pfam" id="PF12704">
    <property type="entry name" value="MacB_PCD"/>
    <property type="match status" value="1"/>
</dbReference>
<evidence type="ECO:0000256" key="5">
    <source>
        <dbReference type="ARBA" id="ARBA00023136"/>
    </source>
</evidence>